<dbReference type="SUPFAM" id="SSF75304">
    <property type="entry name" value="Amidase signature (AS) enzymes"/>
    <property type="match status" value="1"/>
</dbReference>
<keyword evidence="3" id="KW-1185">Reference proteome</keyword>
<dbReference type="Gene3D" id="3.90.1300.10">
    <property type="entry name" value="Amidase signature (AS) domain"/>
    <property type="match status" value="1"/>
</dbReference>
<organism evidence="2 3">
    <name type="scientific">Pseudomonas linyingensis</name>
    <dbReference type="NCBI Taxonomy" id="915471"/>
    <lineage>
        <taxon>Bacteria</taxon>
        <taxon>Pseudomonadati</taxon>
        <taxon>Pseudomonadota</taxon>
        <taxon>Gammaproteobacteria</taxon>
        <taxon>Pseudomonadales</taxon>
        <taxon>Pseudomonadaceae</taxon>
        <taxon>Pseudomonas</taxon>
    </lineage>
</organism>
<accession>A0A1H6ZCR9</accession>
<dbReference type="RefSeq" id="WP_090311611.1">
    <property type="nucleotide sequence ID" value="NZ_FNZE01000010.1"/>
</dbReference>
<sequence length="482" mass="49435">MKLPLFAQAACATDLTIAEAVDAFRKGRLSSRQLVQACLERAEAGRELNAFVTLDAAGALAAADAADAARRAGEPLKPLSGIPIVVKDNIHAAGLPATAGTPALADFVPAEDAPSLRPLREAGAIVLGKTNMHELAFGATGYNPAFNTGELLGVRNPYDFTRIAGGSSSGSAVALGARMALAALGTDTGGSMRIPCALNGCASLRPSHGRYSGRGVIPIAPSRDTVGPMALCMADVALLDGLITGEAALPSATLAGLRLGIAPGFWRDLDADTRAVAEAALDKLRAAGVTLVEVAEERLQALTQPIGTLVVIHEARPAMESWLREQGPGIDIDELARGIASPDVQAIYQQLVLPSQVPGADGLVDSAPLYAAAMASGRPALQAHYAELFERHALDAFIFPTTPVVAPTASPEVNELACFERLIRNTEPSASAGLPGIQLPAGLGAASGLPVGLELDGPAGSDRRLLAIGIALEAVLGRIPRA</sequence>
<proteinExistence type="predicted"/>
<dbReference type="PANTHER" id="PTHR11895">
    <property type="entry name" value="TRANSAMIDASE"/>
    <property type="match status" value="1"/>
</dbReference>
<dbReference type="InterPro" id="IPR023631">
    <property type="entry name" value="Amidase_dom"/>
</dbReference>
<dbReference type="STRING" id="915471.SAMN05216201_11015"/>
<dbReference type="PANTHER" id="PTHR11895:SF151">
    <property type="entry name" value="GLUTAMYL-TRNA(GLN) AMIDOTRANSFERASE SUBUNIT A"/>
    <property type="match status" value="1"/>
</dbReference>
<dbReference type="EMBL" id="FNZE01000010">
    <property type="protein sequence ID" value="SEJ51373.1"/>
    <property type="molecule type" value="Genomic_DNA"/>
</dbReference>
<reference evidence="3" key="1">
    <citation type="submission" date="2016-10" db="EMBL/GenBank/DDBJ databases">
        <authorList>
            <person name="Varghese N."/>
            <person name="Submissions S."/>
        </authorList>
    </citation>
    <scope>NUCLEOTIDE SEQUENCE [LARGE SCALE GENOMIC DNA]</scope>
    <source>
        <strain evidence="3">LMG 25967</strain>
    </source>
</reference>
<protein>
    <submittedName>
        <fullName evidence="2">Mandelamide amidase</fullName>
    </submittedName>
</protein>
<name>A0A1H6ZCR9_9PSED</name>
<feature type="domain" description="Amidase" evidence="1">
    <location>
        <begin position="34"/>
        <end position="466"/>
    </location>
</feature>
<gene>
    <name evidence="2" type="ORF">SAMN05216201_11015</name>
</gene>
<dbReference type="NCBIfam" id="NF005688">
    <property type="entry name" value="PRK07488.1"/>
    <property type="match status" value="1"/>
</dbReference>
<dbReference type="OrthoDB" id="8872210at2"/>
<dbReference type="GO" id="GO:0003824">
    <property type="term" value="F:catalytic activity"/>
    <property type="evidence" value="ECO:0007669"/>
    <property type="project" value="InterPro"/>
</dbReference>
<dbReference type="Proteomes" id="UP000242930">
    <property type="component" value="Unassembled WGS sequence"/>
</dbReference>
<dbReference type="InterPro" id="IPR036928">
    <property type="entry name" value="AS_sf"/>
</dbReference>
<dbReference type="InterPro" id="IPR000120">
    <property type="entry name" value="Amidase"/>
</dbReference>
<evidence type="ECO:0000313" key="3">
    <source>
        <dbReference type="Proteomes" id="UP000242930"/>
    </source>
</evidence>
<dbReference type="InterPro" id="IPR020556">
    <property type="entry name" value="Amidase_CS"/>
</dbReference>
<evidence type="ECO:0000259" key="1">
    <source>
        <dbReference type="Pfam" id="PF01425"/>
    </source>
</evidence>
<dbReference type="PROSITE" id="PS00571">
    <property type="entry name" value="AMIDASES"/>
    <property type="match status" value="1"/>
</dbReference>
<dbReference type="AlphaFoldDB" id="A0A1H6ZCR9"/>
<evidence type="ECO:0000313" key="2">
    <source>
        <dbReference type="EMBL" id="SEJ51373.1"/>
    </source>
</evidence>
<dbReference type="Pfam" id="PF01425">
    <property type="entry name" value="Amidase"/>
    <property type="match status" value="1"/>
</dbReference>